<reference evidence="14 15" key="1">
    <citation type="journal article" date="2016" name="Proc. Natl. Acad. Sci. U.S.A.">
        <title>Comparative genomics of biotechnologically important yeasts.</title>
        <authorList>
            <person name="Riley R."/>
            <person name="Haridas S."/>
            <person name="Wolfe K.H."/>
            <person name="Lopes M.R."/>
            <person name="Hittinger C.T."/>
            <person name="Goeker M."/>
            <person name="Salamov A.A."/>
            <person name="Wisecaver J.H."/>
            <person name="Long T.M."/>
            <person name="Calvey C.H."/>
            <person name="Aerts A.L."/>
            <person name="Barry K.W."/>
            <person name="Choi C."/>
            <person name="Clum A."/>
            <person name="Coughlan A.Y."/>
            <person name="Deshpande S."/>
            <person name="Douglass A.P."/>
            <person name="Hanson S.J."/>
            <person name="Klenk H.-P."/>
            <person name="LaButti K.M."/>
            <person name="Lapidus A."/>
            <person name="Lindquist E.A."/>
            <person name="Lipzen A.M."/>
            <person name="Meier-Kolthoff J.P."/>
            <person name="Ohm R.A."/>
            <person name="Otillar R.P."/>
            <person name="Pangilinan J.L."/>
            <person name="Peng Y."/>
            <person name="Rokas A."/>
            <person name="Rosa C.A."/>
            <person name="Scheuner C."/>
            <person name="Sibirny A.A."/>
            <person name="Slot J.C."/>
            <person name="Stielow J.B."/>
            <person name="Sun H."/>
            <person name="Kurtzman C.P."/>
            <person name="Blackwell M."/>
            <person name="Grigoriev I.V."/>
            <person name="Jeffries T.W."/>
        </authorList>
    </citation>
    <scope>NUCLEOTIDE SEQUENCE [LARGE SCALE GENOMIC DNA]</scope>
    <source>
        <strain evidence="15">ATCC 58044 / CBS 1984 / NCYC 433 / NRRL Y-366-8</strain>
    </source>
</reference>
<comment type="catalytic activity">
    <reaction evidence="8">
        <text>Couples ATP hydrolysis with the unwinding of duplex DNA by translocating in the 3'-5' direction.</text>
        <dbReference type="EC" id="5.6.2.4"/>
    </reaction>
</comment>
<dbReference type="AlphaFoldDB" id="A0A1E3P2X2"/>
<comment type="catalytic activity">
    <reaction evidence="10">
        <text>ATP + H2O = ADP + phosphate + H(+)</text>
        <dbReference type="Rhea" id="RHEA:13065"/>
        <dbReference type="ChEBI" id="CHEBI:15377"/>
        <dbReference type="ChEBI" id="CHEBI:15378"/>
        <dbReference type="ChEBI" id="CHEBI:30616"/>
        <dbReference type="ChEBI" id="CHEBI:43474"/>
        <dbReference type="ChEBI" id="CHEBI:456216"/>
        <dbReference type="EC" id="5.6.2.4"/>
    </reaction>
</comment>
<evidence type="ECO:0000256" key="3">
    <source>
        <dbReference type="ARBA" id="ARBA00022801"/>
    </source>
</evidence>
<evidence type="ECO:0000313" key="15">
    <source>
        <dbReference type="Proteomes" id="UP000094112"/>
    </source>
</evidence>
<accession>A0A1E3P2X2</accession>
<keyword evidence="4 11" id="KW-0347">Helicase</keyword>
<evidence type="ECO:0000256" key="9">
    <source>
        <dbReference type="ARBA" id="ARBA00034808"/>
    </source>
</evidence>
<dbReference type="PANTHER" id="PTHR11070:SF2">
    <property type="entry name" value="ATP-DEPENDENT DNA HELICASE SRS2"/>
    <property type="match status" value="1"/>
</dbReference>
<keyword evidence="2 11" id="KW-0547">Nucleotide-binding</keyword>
<evidence type="ECO:0000256" key="2">
    <source>
        <dbReference type="ARBA" id="ARBA00022741"/>
    </source>
</evidence>
<keyword evidence="15" id="KW-1185">Reference proteome</keyword>
<dbReference type="GeneID" id="30198948"/>
<dbReference type="EMBL" id="KV454210">
    <property type="protein sequence ID" value="ODQ59836.1"/>
    <property type="molecule type" value="Genomic_DNA"/>
</dbReference>
<evidence type="ECO:0000256" key="7">
    <source>
        <dbReference type="ARBA" id="ARBA00023235"/>
    </source>
</evidence>
<dbReference type="EC" id="5.6.2.4" evidence="9"/>
<protein>
    <recommendedName>
        <fullName evidence="9">DNA 3'-5' helicase</fullName>
        <ecNumber evidence="9">5.6.2.4</ecNumber>
    </recommendedName>
</protein>
<proteinExistence type="inferred from homology"/>
<evidence type="ECO:0000256" key="11">
    <source>
        <dbReference type="PROSITE-ProRule" id="PRU00560"/>
    </source>
</evidence>
<sequence length="644" mass="73091">MLYSGSKDVLQRILSGLNDAQRAAVTSSPNGQLQIIAGPGTGKTKVLTSRVAYLMIEHNIRPEHIIVTTFTKKAANEMKERLSQMLEGTNIQLNKLVIGTFHSICMRILMQYGYVINLKGFKIAADRDWDEVMKSLIDPITDDIADIRDLKLRKQISKLKSKGIYPDDYSLQKDYNKELHIIFKLFQEKLESSGLLDFDDLLVKTSQLLSKRNCVSKIKHVLIDEFQDTNTIQLQLMVKFAMGVPGNCNNITVVGDPDQSIYRFRDAVALNFELMRKKYPGCEIIKLNENYRSTSDILDFSEAVMRQQNSRTSKNLSSQFSHTFPAVHQSFGSREEEAVNIAQEIKFLKLLPKLFQNSDFAILIRAAYQSRALERALIEKKIPYRIVKGRAFWERKEVEQIVDFLRLVAYDDDKAAFLRTLKSCTSGIGPVTIKKIDAVIDEESKKGFTAISALYKIARGDFKGVGSSKNKDQIQLFLEMVEKARNFVANDNYSPNQLSLLFEFLKSQEPLASLIKEEERAQNIEEVKSQLVGFVPTEVEPINSEDSAPLNEDTFLQSFLSSIQLYSVDDKEEDNEDGVVCISTIHSAKGLEWPVVFIPGLTEGLLPASFAKKDENEEEAIDEERRIFYVSTTRAKQLLYVTNS</sequence>
<dbReference type="GO" id="GO:0000725">
    <property type="term" value="P:recombinational repair"/>
    <property type="evidence" value="ECO:0007669"/>
    <property type="project" value="TreeGrafter"/>
</dbReference>
<feature type="non-terminal residue" evidence="14">
    <location>
        <position position="644"/>
    </location>
</feature>
<dbReference type="GO" id="GO:0043138">
    <property type="term" value="F:3'-5' DNA helicase activity"/>
    <property type="evidence" value="ECO:0007669"/>
    <property type="project" value="UniProtKB-EC"/>
</dbReference>
<dbReference type="GO" id="GO:0003677">
    <property type="term" value="F:DNA binding"/>
    <property type="evidence" value="ECO:0007669"/>
    <property type="project" value="UniProtKB-KW"/>
</dbReference>
<organism evidence="14 15">
    <name type="scientific">Wickerhamomyces anomalus (strain ATCC 58044 / CBS 1984 / NCYC 433 / NRRL Y-366-8)</name>
    <name type="common">Yeast</name>
    <name type="synonym">Hansenula anomala</name>
    <dbReference type="NCBI Taxonomy" id="683960"/>
    <lineage>
        <taxon>Eukaryota</taxon>
        <taxon>Fungi</taxon>
        <taxon>Dikarya</taxon>
        <taxon>Ascomycota</taxon>
        <taxon>Saccharomycotina</taxon>
        <taxon>Saccharomycetes</taxon>
        <taxon>Phaffomycetales</taxon>
        <taxon>Wickerhamomycetaceae</taxon>
        <taxon>Wickerhamomyces</taxon>
    </lineage>
</organism>
<keyword evidence="3 11" id="KW-0378">Hydrolase</keyword>
<keyword evidence="5 11" id="KW-0067">ATP-binding</keyword>
<dbReference type="Gene3D" id="3.40.50.300">
    <property type="entry name" value="P-loop containing nucleotide triphosphate hydrolases"/>
    <property type="match status" value="2"/>
</dbReference>
<dbReference type="GO" id="GO:0005524">
    <property type="term" value="F:ATP binding"/>
    <property type="evidence" value="ECO:0007669"/>
    <property type="project" value="UniProtKB-UniRule"/>
</dbReference>
<dbReference type="PROSITE" id="PS51198">
    <property type="entry name" value="UVRD_HELICASE_ATP_BIND"/>
    <property type="match status" value="1"/>
</dbReference>
<dbReference type="OrthoDB" id="1470711at2759"/>
<evidence type="ECO:0000256" key="8">
    <source>
        <dbReference type="ARBA" id="ARBA00034617"/>
    </source>
</evidence>
<feature type="binding site" evidence="11">
    <location>
        <begin position="37"/>
        <end position="44"/>
    </location>
    <ligand>
        <name>ATP</name>
        <dbReference type="ChEBI" id="CHEBI:30616"/>
    </ligand>
</feature>
<evidence type="ECO:0000259" key="12">
    <source>
        <dbReference type="PROSITE" id="PS51198"/>
    </source>
</evidence>
<dbReference type="PANTHER" id="PTHR11070">
    <property type="entry name" value="UVRD / RECB / PCRA DNA HELICASE FAMILY MEMBER"/>
    <property type="match status" value="1"/>
</dbReference>
<gene>
    <name evidence="14" type="ORF">WICANDRAFT_30222</name>
</gene>
<evidence type="ECO:0000256" key="4">
    <source>
        <dbReference type="ARBA" id="ARBA00022806"/>
    </source>
</evidence>
<dbReference type="Pfam" id="PF13361">
    <property type="entry name" value="UvrD_C"/>
    <property type="match status" value="1"/>
</dbReference>
<evidence type="ECO:0000259" key="13">
    <source>
        <dbReference type="PROSITE" id="PS51217"/>
    </source>
</evidence>
<name>A0A1E3P2X2_WICAA</name>
<evidence type="ECO:0000313" key="14">
    <source>
        <dbReference type="EMBL" id="ODQ59836.1"/>
    </source>
</evidence>
<dbReference type="Proteomes" id="UP000094112">
    <property type="component" value="Unassembled WGS sequence"/>
</dbReference>
<dbReference type="InterPro" id="IPR013986">
    <property type="entry name" value="DExx_box_DNA_helicase_dom_sf"/>
</dbReference>
<evidence type="ECO:0000256" key="5">
    <source>
        <dbReference type="ARBA" id="ARBA00022840"/>
    </source>
</evidence>
<dbReference type="InterPro" id="IPR000212">
    <property type="entry name" value="DNA_helicase_UvrD/REP"/>
</dbReference>
<dbReference type="InterPro" id="IPR014017">
    <property type="entry name" value="DNA_helicase_UvrD-like_C"/>
</dbReference>
<dbReference type="InterPro" id="IPR014016">
    <property type="entry name" value="UvrD-like_ATP-bd"/>
</dbReference>
<feature type="domain" description="UvrD-like helicase C-terminal" evidence="13">
    <location>
        <begin position="295"/>
        <end position="590"/>
    </location>
</feature>
<dbReference type="Pfam" id="PF00580">
    <property type="entry name" value="UvrD-helicase"/>
    <property type="match status" value="1"/>
</dbReference>
<keyword evidence="7" id="KW-0413">Isomerase</keyword>
<dbReference type="InterPro" id="IPR027417">
    <property type="entry name" value="P-loop_NTPase"/>
</dbReference>
<dbReference type="STRING" id="683960.A0A1E3P2X2"/>
<feature type="domain" description="UvrD-like helicase ATP-binding" evidence="12">
    <location>
        <begin position="16"/>
        <end position="294"/>
    </location>
</feature>
<dbReference type="GO" id="GO:0005634">
    <property type="term" value="C:nucleus"/>
    <property type="evidence" value="ECO:0007669"/>
    <property type="project" value="TreeGrafter"/>
</dbReference>
<dbReference type="Gene3D" id="1.10.10.160">
    <property type="match status" value="1"/>
</dbReference>
<dbReference type="Gene3D" id="1.10.486.10">
    <property type="entry name" value="PCRA, domain 4"/>
    <property type="match status" value="1"/>
</dbReference>
<dbReference type="PROSITE" id="PS51217">
    <property type="entry name" value="UVRD_HELICASE_CTER"/>
    <property type="match status" value="1"/>
</dbReference>
<evidence type="ECO:0000256" key="1">
    <source>
        <dbReference type="ARBA" id="ARBA00009922"/>
    </source>
</evidence>
<keyword evidence="6" id="KW-0238">DNA-binding</keyword>
<comment type="similarity">
    <text evidence="1">Belongs to the helicase family. UvrD subfamily.</text>
</comment>
<evidence type="ECO:0000256" key="6">
    <source>
        <dbReference type="ARBA" id="ARBA00023125"/>
    </source>
</evidence>
<evidence type="ECO:0000256" key="10">
    <source>
        <dbReference type="ARBA" id="ARBA00048988"/>
    </source>
</evidence>
<dbReference type="SUPFAM" id="SSF52540">
    <property type="entry name" value="P-loop containing nucleoside triphosphate hydrolases"/>
    <property type="match status" value="1"/>
</dbReference>
<dbReference type="CDD" id="cd17932">
    <property type="entry name" value="DEXQc_UvrD"/>
    <property type="match status" value="1"/>
</dbReference>
<dbReference type="RefSeq" id="XP_019039043.1">
    <property type="nucleotide sequence ID" value="XM_019181702.1"/>
</dbReference>
<dbReference type="GO" id="GO:0016787">
    <property type="term" value="F:hydrolase activity"/>
    <property type="evidence" value="ECO:0007669"/>
    <property type="project" value="UniProtKB-UniRule"/>
</dbReference>